<dbReference type="InterPro" id="IPR006551">
    <property type="entry name" value="Polynucleotide_phosphatase"/>
</dbReference>
<dbReference type="InterPro" id="IPR027417">
    <property type="entry name" value="P-loop_NTPase"/>
</dbReference>
<dbReference type="GeneID" id="91089060"/>
<keyword evidence="2" id="KW-1185">Reference proteome</keyword>
<gene>
    <name evidence="1" type="ORF">L203_104851</name>
</gene>
<dbReference type="GO" id="GO:0046404">
    <property type="term" value="F:ATP-dependent polydeoxyribonucleotide 5'-hydroxyl-kinase activity"/>
    <property type="evidence" value="ECO:0007669"/>
    <property type="project" value="TreeGrafter"/>
</dbReference>
<dbReference type="Proteomes" id="UP000094043">
    <property type="component" value="Chromosome 6"/>
</dbReference>
<dbReference type="NCBIfam" id="TIGR01662">
    <property type="entry name" value="HAD-SF-IIIA"/>
    <property type="match status" value="1"/>
</dbReference>
<organism evidence="1 2">
    <name type="scientific">Cryptococcus depauperatus CBS 7841</name>
    <dbReference type="NCBI Taxonomy" id="1295531"/>
    <lineage>
        <taxon>Eukaryota</taxon>
        <taxon>Fungi</taxon>
        <taxon>Dikarya</taxon>
        <taxon>Basidiomycota</taxon>
        <taxon>Agaricomycotina</taxon>
        <taxon>Tremellomycetes</taxon>
        <taxon>Tremellales</taxon>
        <taxon>Cryptococcaceae</taxon>
        <taxon>Cryptococcus</taxon>
    </lineage>
</organism>
<evidence type="ECO:0000313" key="1">
    <source>
        <dbReference type="EMBL" id="WVN89622.1"/>
    </source>
</evidence>
<keyword evidence="1" id="KW-0808">Transferase</keyword>
<dbReference type="AlphaFoldDB" id="A0AAJ8JWC7"/>
<dbReference type="GO" id="GO:0006281">
    <property type="term" value="P:DNA repair"/>
    <property type="evidence" value="ECO:0007669"/>
    <property type="project" value="TreeGrafter"/>
</dbReference>
<accession>A0AAJ8JWC7</accession>
<dbReference type="InterPro" id="IPR036412">
    <property type="entry name" value="HAD-like_sf"/>
</dbReference>
<dbReference type="RefSeq" id="XP_066070322.1">
    <property type="nucleotide sequence ID" value="XM_066214225.1"/>
</dbReference>
<keyword evidence="1" id="KW-0418">Kinase</keyword>
<reference evidence="1" key="3">
    <citation type="submission" date="2024-01" db="EMBL/GenBank/DDBJ databases">
        <authorList>
            <person name="Coelho M.A."/>
            <person name="David-Palma M."/>
            <person name="Shea T."/>
            <person name="Sun S."/>
            <person name="Cuomo C.A."/>
            <person name="Heitman J."/>
        </authorList>
    </citation>
    <scope>NUCLEOTIDE SEQUENCE</scope>
    <source>
        <strain evidence="1">CBS 7841</strain>
    </source>
</reference>
<dbReference type="InterPro" id="IPR013954">
    <property type="entry name" value="PNK3P"/>
</dbReference>
<dbReference type="PANTHER" id="PTHR12083">
    <property type="entry name" value="BIFUNCTIONAL POLYNUCLEOTIDE PHOSPHATASE/KINASE"/>
    <property type="match status" value="1"/>
</dbReference>
<dbReference type="InterPro" id="IPR006549">
    <property type="entry name" value="HAD-SF_hydro_IIIA"/>
</dbReference>
<dbReference type="SUPFAM" id="SSF56784">
    <property type="entry name" value="HAD-like"/>
    <property type="match status" value="1"/>
</dbReference>
<dbReference type="KEGG" id="cdep:91089060"/>
<reference evidence="1" key="2">
    <citation type="journal article" date="2022" name="Elife">
        <title>Obligate sexual reproduction of a homothallic fungus closely related to the Cryptococcus pathogenic species complex.</title>
        <authorList>
            <person name="Passer A.R."/>
            <person name="Clancey S.A."/>
            <person name="Shea T."/>
            <person name="David-Palma M."/>
            <person name="Averette A.F."/>
            <person name="Boekhout T."/>
            <person name="Porcel B.M."/>
            <person name="Nowrousian M."/>
            <person name="Cuomo C.A."/>
            <person name="Sun S."/>
            <person name="Heitman J."/>
            <person name="Coelho M.A."/>
        </authorList>
    </citation>
    <scope>NUCLEOTIDE SEQUENCE</scope>
    <source>
        <strain evidence="1">CBS 7841</strain>
    </source>
</reference>
<dbReference type="GO" id="GO:0046403">
    <property type="term" value="F:polynucleotide 3'-phosphatase activity"/>
    <property type="evidence" value="ECO:0007669"/>
    <property type="project" value="TreeGrafter"/>
</dbReference>
<protein>
    <submittedName>
        <fullName evidence="1">Polynucleotide kinase 3'-phosphatase</fullName>
    </submittedName>
</protein>
<dbReference type="EMBL" id="CP143789">
    <property type="protein sequence ID" value="WVN89622.1"/>
    <property type="molecule type" value="Genomic_DNA"/>
</dbReference>
<evidence type="ECO:0000313" key="2">
    <source>
        <dbReference type="Proteomes" id="UP000094043"/>
    </source>
</evidence>
<dbReference type="Pfam" id="PF08645">
    <property type="entry name" value="PNK3P"/>
    <property type="match status" value="1"/>
</dbReference>
<reference evidence="1" key="1">
    <citation type="submission" date="2016-06" db="EMBL/GenBank/DDBJ databases">
        <authorList>
            <person name="Cuomo C."/>
            <person name="Litvintseva A."/>
            <person name="Heitman J."/>
            <person name="Chen Y."/>
            <person name="Sun S."/>
            <person name="Springer D."/>
            <person name="Dromer F."/>
            <person name="Young S."/>
            <person name="Zeng Q."/>
            <person name="Chapman S."/>
            <person name="Gujja S."/>
            <person name="Saif S."/>
            <person name="Birren B."/>
        </authorList>
    </citation>
    <scope>NUCLEOTIDE SEQUENCE</scope>
    <source>
        <strain evidence="1">CBS 7841</strain>
    </source>
</reference>
<dbReference type="NCBIfam" id="TIGR01664">
    <property type="entry name" value="DNA-3'-Pase"/>
    <property type="match status" value="1"/>
</dbReference>
<dbReference type="GO" id="GO:0003690">
    <property type="term" value="F:double-stranded DNA binding"/>
    <property type="evidence" value="ECO:0007669"/>
    <property type="project" value="TreeGrafter"/>
</dbReference>
<dbReference type="Gene3D" id="3.40.50.1000">
    <property type="entry name" value="HAD superfamily/HAD-like"/>
    <property type="match status" value="1"/>
</dbReference>
<dbReference type="FunFam" id="3.40.50.300:FF:000737">
    <property type="entry name" value="Bifunctional polynucleotide phosphatase/kinase"/>
    <property type="match status" value="1"/>
</dbReference>
<name>A0AAJ8JWC7_9TREE</name>
<dbReference type="Pfam" id="PF13671">
    <property type="entry name" value="AAA_33"/>
    <property type="match status" value="2"/>
</dbReference>
<dbReference type="Gene3D" id="3.40.50.300">
    <property type="entry name" value="P-loop containing nucleotide triphosphate hydrolases"/>
    <property type="match status" value="1"/>
</dbReference>
<dbReference type="InterPro" id="IPR023214">
    <property type="entry name" value="HAD_sf"/>
</dbReference>
<dbReference type="SUPFAM" id="SSF52540">
    <property type="entry name" value="P-loop containing nucleoside triphosphate hydrolases"/>
    <property type="match status" value="1"/>
</dbReference>
<dbReference type="PANTHER" id="PTHR12083:SF9">
    <property type="entry name" value="BIFUNCTIONAL POLYNUCLEOTIDE PHOSPHATASE_KINASE"/>
    <property type="match status" value="1"/>
</dbReference>
<sequence length="428" mass="49246">MEKMSKKRASELDGPPAKKAHPFFTLGGTKTLGKYVSSEPSLVHYTHLDPLEAISDMSLPNPIKKIAITFYDLDGTLIKPRSGSKFPKDRHDWVWWHQLVPDKLKQEWQEGRHIVVISNQGDKREKIKSEWRAKLPLIVAKMPEGIPLRVLAALEKNSVYRKPNIGMFETVSKLYKDKGMEIDMDNSIFVGNAAGRPAAASRERDHGDTDYKFALNVGLKFFTPEQHFLNEPRSCFPEIPAGFRPSLLDNLPTLPQIVPSSTPITREEIEMVVFVGYPASGKSSFYKKHFVPLGYEHVNQDKLRSREKCLSKGEEFIKDGRSIVVDNTNRNRETRSHWVNLARKHNVPIRAFHFLCSPELAKHNNLYRAYYRPPDEPVRTLLPAVAFSTFRFSFEEPNKEEGFDEVKAVNFQFEGSDEQRKKWNMYIE</sequence>
<proteinExistence type="predicted"/>